<dbReference type="PANTHER" id="PTHR12124:SF68">
    <property type="entry name" value="PROTEIN RRP6-LIKE 3"/>
    <property type="match status" value="1"/>
</dbReference>
<dbReference type="GO" id="GO:0003727">
    <property type="term" value="F:single-stranded RNA binding"/>
    <property type="evidence" value="ECO:0007669"/>
    <property type="project" value="TreeGrafter"/>
</dbReference>
<dbReference type="InterPro" id="IPR016177">
    <property type="entry name" value="DNA-bd_dom_sf"/>
</dbReference>
<dbReference type="GO" id="GO:0071039">
    <property type="term" value="P:nuclear polyadenylation-dependent CUT catabolic process"/>
    <property type="evidence" value="ECO:0007669"/>
    <property type="project" value="TreeGrafter"/>
</dbReference>
<accession>A0A7S1CI92</accession>
<dbReference type="GO" id="GO:0003677">
    <property type="term" value="F:DNA binding"/>
    <property type="evidence" value="ECO:0007669"/>
    <property type="project" value="UniProtKB-KW"/>
</dbReference>
<dbReference type="GO" id="GO:0000467">
    <property type="term" value="P:exonucleolytic trimming to generate mature 3'-end of 5.8S rRNA from tricistronic rRNA transcript (SSU-rRNA, 5.8S rRNA, LSU-rRNA)"/>
    <property type="evidence" value="ECO:0007669"/>
    <property type="project" value="InterPro"/>
</dbReference>
<keyword evidence="2" id="KW-0805">Transcription regulation</keyword>
<evidence type="ECO:0000256" key="3">
    <source>
        <dbReference type="ARBA" id="ARBA00023125"/>
    </source>
</evidence>
<keyword evidence="4" id="KW-0804">Transcription</keyword>
<dbReference type="SMART" id="SM00380">
    <property type="entry name" value="AP2"/>
    <property type="match status" value="1"/>
</dbReference>
<gene>
    <name evidence="7" type="ORF">BSP0115_LOCUS11426</name>
</gene>
<organism evidence="7">
    <name type="scientific">Bicosoecida sp. CB-2014</name>
    <dbReference type="NCBI Taxonomy" id="1486930"/>
    <lineage>
        <taxon>Eukaryota</taxon>
        <taxon>Sar</taxon>
        <taxon>Stramenopiles</taxon>
        <taxon>Bigyra</taxon>
        <taxon>Opalozoa</taxon>
        <taxon>Bicosoecida</taxon>
    </lineage>
</organism>
<dbReference type="Gene3D" id="1.10.150.80">
    <property type="entry name" value="HRDC domain"/>
    <property type="match status" value="1"/>
</dbReference>
<dbReference type="SMART" id="SM00474">
    <property type="entry name" value="35EXOc"/>
    <property type="match status" value="1"/>
</dbReference>
<evidence type="ECO:0000256" key="2">
    <source>
        <dbReference type="ARBA" id="ARBA00023015"/>
    </source>
</evidence>
<proteinExistence type="predicted"/>
<dbReference type="InterPro" id="IPR036397">
    <property type="entry name" value="RNaseH_sf"/>
</dbReference>
<dbReference type="GO" id="GO:0000175">
    <property type="term" value="F:3'-5'-RNA exonuclease activity"/>
    <property type="evidence" value="ECO:0007669"/>
    <property type="project" value="InterPro"/>
</dbReference>
<evidence type="ECO:0000313" key="7">
    <source>
        <dbReference type="EMBL" id="CAD8918165.1"/>
    </source>
</evidence>
<dbReference type="SUPFAM" id="SSF53098">
    <property type="entry name" value="Ribonuclease H-like"/>
    <property type="match status" value="1"/>
</dbReference>
<keyword evidence="5" id="KW-0539">Nucleus</keyword>
<dbReference type="InterPro" id="IPR012337">
    <property type="entry name" value="RNaseH-like_sf"/>
</dbReference>
<dbReference type="SUPFAM" id="SSF54171">
    <property type="entry name" value="DNA-binding domain"/>
    <property type="match status" value="1"/>
</dbReference>
<comment type="subcellular location">
    <subcellularLocation>
        <location evidence="1">Nucleus</location>
    </subcellularLocation>
</comment>
<dbReference type="InterPro" id="IPR036955">
    <property type="entry name" value="AP2/ERF_dom_sf"/>
</dbReference>
<dbReference type="GO" id="GO:0071044">
    <property type="term" value="P:histone mRNA catabolic process"/>
    <property type="evidence" value="ECO:0007669"/>
    <property type="project" value="TreeGrafter"/>
</dbReference>
<dbReference type="PANTHER" id="PTHR12124">
    <property type="entry name" value="POLYMYOSITIS/SCLERODERMA AUTOANTIGEN-RELATED"/>
    <property type="match status" value="1"/>
</dbReference>
<dbReference type="InterPro" id="IPR044876">
    <property type="entry name" value="HRDC_dom_sf"/>
</dbReference>
<dbReference type="GO" id="GO:0071040">
    <property type="term" value="P:nuclear polyadenylation-dependent antisense transcript catabolic process"/>
    <property type="evidence" value="ECO:0007669"/>
    <property type="project" value="TreeGrafter"/>
</dbReference>
<evidence type="ECO:0000256" key="4">
    <source>
        <dbReference type="ARBA" id="ARBA00023163"/>
    </source>
</evidence>
<dbReference type="GO" id="GO:0000176">
    <property type="term" value="C:nuclear exosome (RNase complex)"/>
    <property type="evidence" value="ECO:0007669"/>
    <property type="project" value="TreeGrafter"/>
</dbReference>
<evidence type="ECO:0000259" key="6">
    <source>
        <dbReference type="PROSITE" id="PS51032"/>
    </source>
</evidence>
<protein>
    <recommendedName>
        <fullName evidence="6">AP2/ERF domain-containing protein</fullName>
    </recommendedName>
</protein>
<evidence type="ECO:0000256" key="1">
    <source>
        <dbReference type="ARBA" id="ARBA00004123"/>
    </source>
</evidence>
<dbReference type="GO" id="GO:0071051">
    <property type="term" value="P:poly(A)-dependent snoRNA 3'-end processing"/>
    <property type="evidence" value="ECO:0007669"/>
    <property type="project" value="TreeGrafter"/>
</dbReference>
<reference evidence="7" key="1">
    <citation type="submission" date="2021-01" db="EMBL/GenBank/DDBJ databases">
        <authorList>
            <person name="Corre E."/>
            <person name="Pelletier E."/>
            <person name="Niang G."/>
            <person name="Scheremetjew M."/>
            <person name="Finn R."/>
            <person name="Kale V."/>
            <person name="Holt S."/>
            <person name="Cochrane G."/>
            <person name="Meng A."/>
            <person name="Brown T."/>
            <person name="Cohen L."/>
        </authorList>
    </citation>
    <scope>NUCLEOTIDE SEQUENCE</scope>
    <source>
        <strain evidence="7">Ms1</strain>
    </source>
</reference>
<dbReference type="InterPro" id="IPR045092">
    <property type="entry name" value="Rrp6-like"/>
</dbReference>
<keyword evidence="3" id="KW-0238">DNA-binding</keyword>
<dbReference type="EMBL" id="HBFS01016942">
    <property type="protein sequence ID" value="CAD8918165.1"/>
    <property type="molecule type" value="Transcribed_RNA"/>
</dbReference>
<dbReference type="GO" id="GO:0071035">
    <property type="term" value="P:nuclear polyadenylation-dependent rRNA catabolic process"/>
    <property type="evidence" value="ECO:0007669"/>
    <property type="project" value="TreeGrafter"/>
</dbReference>
<dbReference type="GO" id="GO:0071038">
    <property type="term" value="P:TRAMP-dependent tRNA surveillance pathway"/>
    <property type="evidence" value="ECO:0007669"/>
    <property type="project" value="TreeGrafter"/>
</dbReference>
<dbReference type="GO" id="GO:0071036">
    <property type="term" value="P:nuclear polyadenylation-dependent snoRNA catabolic process"/>
    <property type="evidence" value="ECO:0007669"/>
    <property type="project" value="TreeGrafter"/>
</dbReference>
<dbReference type="Gene3D" id="3.30.730.10">
    <property type="entry name" value="AP2/ERF domain"/>
    <property type="match status" value="1"/>
</dbReference>
<dbReference type="Gene3D" id="3.30.420.10">
    <property type="entry name" value="Ribonuclease H-like superfamily/Ribonuclease H"/>
    <property type="match status" value="1"/>
</dbReference>
<dbReference type="GO" id="GO:0003700">
    <property type="term" value="F:DNA-binding transcription factor activity"/>
    <property type="evidence" value="ECO:0007669"/>
    <property type="project" value="InterPro"/>
</dbReference>
<sequence length="860" mass="94960">MATIFFLTAGAALVALRKRRSEQDGRRDPVFVRRRRSAKQNAPGAQLAWGLSDAEHDDVDASISRLKASRTDEWGADVDGDLVISSLVDADAAMSADNDDSTKDGGDRGPQWVDTVEGLERMVAELARHKVIGVDVEQHGRHSFQGVCCTLQLSVPGHDWVVDALALPPPAVARHLRPIFTNGAIIKVMHGCNNDLMWLQRDWGIRVVNLFDTSVAARELGRPNVSLAVLLRDFGVTMSASEKHTFQAADWRLRPLSDDMLRYARDDSRYMVRLRARLIASVLKRNGAEAVADVLQRCDDMCLKRYEVAAVPTVSDALRSWVRLSRSRRPAARHLPESWTDTAAHAAPSASAAAASSHDDGSRSMAALMKWRDHVARTNDASVKAVSPLDLLFDIAVAAAAHRNVFAWVAAAATSGSPAPPAPLELLIAATGLNREALPRLLVGNAQSAVAAVSDASKLPELPVRGGAGGDADGEGERMTSASAREAMKAKRYEKFKERYSVSKPVYSNCRLLRPDGTLLTFCDINKIKWYLVRKIATLEPGTGGRVARLNFEPNSPDGSGEVATAERKSQPYYDNAKRNQCVRCGGQKHLLRYSIVPRLYRTHMPERFKSHRSHDIVLLCMSCQNEANKAEAQLTAEITEEYGVPLDGGPELDWMRELSNNARSARGAATALMKNGDKLPDDRVEALRDKVQRYFAGIGAGDDDIDELIRRGVKLEGPDVSSAGRWTHGRAVIIKVAAAGELEDFIKRWRRHFVATVRPAHMPPQWDVDHAVVRSFGVRSKFYRGDDAADDAAGDQDRISQYRGVEWDATAEKWQASLWHKRKERVLGQFDSEEDAAKRYDDEVLKLFGHQAVTNFEPK</sequence>
<evidence type="ECO:0000256" key="5">
    <source>
        <dbReference type="ARBA" id="ARBA00023242"/>
    </source>
</evidence>
<dbReference type="InterPro" id="IPR002562">
    <property type="entry name" value="3'-5'_exonuclease_dom"/>
</dbReference>
<dbReference type="GO" id="GO:0071037">
    <property type="term" value="P:nuclear polyadenylation-dependent snRNA catabolic process"/>
    <property type="evidence" value="ECO:0007669"/>
    <property type="project" value="TreeGrafter"/>
</dbReference>
<dbReference type="GO" id="GO:0005730">
    <property type="term" value="C:nucleolus"/>
    <property type="evidence" value="ECO:0007669"/>
    <property type="project" value="TreeGrafter"/>
</dbReference>
<dbReference type="InterPro" id="IPR001471">
    <property type="entry name" value="AP2/ERF_dom"/>
</dbReference>
<dbReference type="AlphaFoldDB" id="A0A7S1CI92"/>
<feature type="domain" description="AP2/ERF" evidence="6">
    <location>
        <begin position="802"/>
        <end position="858"/>
    </location>
</feature>
<dbReference type="PROSITE" id="PS51032">
    <property type="entry name" value="AP2_ERF"/>
    <property type="match status" value="1"/>
</dbReference>
<name>A0A7S1CI92_9STRA</name>
<dbReference type="Pfam" id="PF01612">
    <property type="entry name" value="DNA_pol_A_exo1"/>
    <property type="match status" value="1"/>
</dbReference>